<feature type="binding site" evidence="13">
    <location>
        <position position="257"/>
    </location>
    <ligand>
        <name>Fe cation</name>
        <dbReference type="ChEBI" id="CHEBI:24875"/>
        <label>1</label>
    </ligand>
</feature>
<dbReference type="EMBL" id="KZ997012">
    <property type="protein sequence ID" value="RKO87995.1"/>
    <property type="molecule type" value="Genomic_DNA"/>
</dbReference>
<evidence type="ECO:0000256" key="4">
    <source>
        <dbReference type="ARBA" id="ARBA00011919"/>
    </source>
</evidence>
<evidence type="ECO:0000256" key="11">
    <source>
        <dbReference type="ARBA" id="ARBA00048271"/>
    </source>
</evidence>
<evidence type="ECO:0000256" key="12">
    <source>
        <dbReference type="PIRSR" id="PIRSR607828-1"/>
    </source>
</evidence>
<dbReference type="AlphaFoldDB" id="A0A4P9W932"/>
<dbReference type="UniPathway" id="UPA00111">
    <property type="reaction ID" value="UER00527"/>
</dbReference>
<evidence type="ECO:0000256" key="9">
    <source>
        <dbReference type="ARBA" id="ARBA00023004"/>
    </source>
</evidence>
<evidence type="ECO:0000256" key="5">
    <source>
        <dbReference type="ARBA" id="ARBA00019269"/>
    </source>
</evidence>
<dbReference type="PANTHER" id="PTHR12588">
    <property type="entry name" value="MYOINOSITOL OXYGENASE"/>
    <property type="match status" value="1"/>
</dbReference>
<evidence type="ECO:0000256" key="1">
    <source>
        <dbReference type="ARBA" id="ARBA00004496"/>
    </source>
</evidence>
<gene>
    <name evidence="16" type="ORF">BDK51DRAFT_16877</name>
</gene>
<keyword evidence="7 13" id="KW-0479">Metal-binding</keyword>
<reference evidence="17" key="1">
    <citation type="journal article" date="2018" name="Nat. Microbiol.">
        <title>Leveraging single-cell genomics to expand the fungal tree of life.</title>
        <authorList>
            <person name="Ahrendt S.R."/>
            <person name="Quandt C.A."/>
            <person name="Ciobanu D."/>
            <person name="Clum A."/>
            <person name="Salamov A."/>
            <person name="Andreopoulos B."/>
            <person name="Cheng J.F."/>
            <person name="Woyke T."/>
            <person name="Pelin A."/>
            <person name="Henrissat B."/>
            <person name="Reynolds N.K."/>
            <person name="Benny G.L."/>
            <person name="Smith M.E."/>
            <person name="James T.Y."/>
            <person name="Grigoriev I.V."/>
        </authorList>
    </citation>
    <scope>NUCLEOTIDE SEQUENCE [LARGE SCALE GENOMIC DNA]</scope>
</reference>
<dbReference type="OrthoDB" id="5151075at2759"/>
<evidence type="ECO:0000313" key="17">
    <source>
        <dbReference type="Proteomes" id="UP000269721"/>
    </source>
</evidence>
<feature type="region of interest" description="Disordered" evidence="15">
    <location>
        <begin position="1"/>
        <end position="41"/>
    </location>
</feature>
<dbReference type="PANTHER" id="PTHR12588:SF0">
    <property type="entry name" value="INOSITOL OXYGENASE"/>
    <property type="match status" value="1"/>
</dbReference>
<dbReference type="SUPFAM" id="SSF109604">
    <property type="entry name" value="HD-domain/PDEase-like"/>
    <property type="match status" value="1"/>
</dbReference>
<keyword evidence="8 14" id="KW-0560">Oxidoreductase</keyword>
<feature type="binding site" evidence="12">
    <location>
        <position position="40"/>
    </location>
    <ligand>
        <name>substrate</name>
    </ligand>
</feature>
<evidence type="ECO:0000256" key="10">
    <source>
        <dbReference type="ARBA" id="ARBA00029668"/>
    </source>
</evidence>
<feature type="binding site" evidence="12">
    <location>
        <begin position="149"/>
        <end position="150"/>
    </location>
    <ligand>
        <name>substrate</name>
    </ligand>
</feature>
<sequence length="290" mass="33458">MTAAPPASQRGEDWEAHLLERYPAPTATPPQKEKEKSSFRDYSNAEPGVVAFYKTNHELQTLALVLAKKEQYGKLALGEWTVWEGLERLNALVDESDPDTSLSQIQHAFQSAEAARRDNKPRWFQLVALIHDLGKLLFFEGEPQHLVVGDTFPVGCRYSDRVIFSEFFVANPDFHDPALQTVNGIYEPGCGLDRVHLSWGHDEYLYQVMKDYLPVEALYTIRYHSFYAAHREYAYQHLFNETDHQMMQYVREFNPYDLYSKGDPPAEDDPALVAYYKALIDEFVPGKIKW</sequence>
<evidence type="ECO:0000256" key="2">
    <source>
        <dbReference type="ARBA" id="ARBA00005167"/>
    </source>
</evidence>
<evidence type="ECO:0000256" key="13">
    <source>
        <dbReference type="PIRSR" id="PIRSR607828-2"/>
    </source>
</evidence>
<evidence type="ECO:0000256" key="14">
    <source>
        <dbReference type="RuleBase" id="RU367039"/>
    </source>
</evidence>
<organism evidence="16 17">
    <name type="scientific">Blyttiomyces helicus</name>
    <dbReference type="NCBI Taxonomy" id="388810"/>
    <lineage>
        <taxon>Eukaryota</taxon>
        <taxon>Fungi</taxon>
        <taxon>Fungi incertae sedis</taxon>
        <taxon>Chytridiomycota</taxon>
        <taxon>Chytridiomycota incertae sedis</taxon>
        <taxon>Chytridiomycetes</taxon>
        <taxon>Chytridiomycetes incertae sedis</taxon>
        <taxon>Blyttiomyces</taxon>
    </lineage>
</organism>
<dbReference type="GO" id="GO:0005506">
    <property type="term" value="F:iron ion binding"/>
    <property type="evidence" value="ECO:0007669"/>
    <property type="project" value="InterPro"/>
</dbReference>
<dbReference type="Gene3D" id="1.10.3210.10">
    <property type="entry name" value="Hypothetical protein af1432"/>
    <property type="match status" value="1"/>
</dbReference>
<comment type="similarity">
    <text evidence="3 14">Belongs to the myo-inositol oxygenase family.</text>
</comment>
<dbReference type="GO" id="GO:0019310">
    <property type="term" value="P:inositol catabolic process"/>
    <property type="evidence" value="ECO:0007669"/>
    <property type="project" value="UniProtKB-UniRule"/>
</dbReference>
<feature type="binding site" evidence="13">
    <location>
        <position position="132"/>
    </location>
    <ligand>
        <name>Fe cation</name>
        <dbReference type="ChEBI" id="CHEBI:24875"/>
        <label>1</label>
    </ligand>
</feature>
<feature type="compositionally biased region" description="Basic and acidic residues" evidence="15">
    <location>
        <begin position="10"/>
        <end position="20"/>
    </location>
</feature>
<name>A0A4P9W932_9FUNG</name>
<dbReference type="GO" id="GO:0005737">
    <property type="term" value="C:cytoplasm"/>
    <property type="evidence" value="ECO:0007669"/>
    <property type="project" value="UniProtKB-SubCell"/>
</dbReference>
<feature type="binding site" evidence="13">
    <location>
        <position position="107"/>
    </location>
    <ligand>
        <name>Fe cation</name>
        <dbReference type="ChEBI" id="CHEBI:24875"/>
        <label>1</label>
    </ligand>
</feature>
<protein>
    <recommendedName>
        <fullName evidence="5 14">Inositol oxygenase</fullName>
        <ecNumber evidence="4 14">1.13.99.1</ecNumber>
    </recommendedName>
    <alternativeName>
        <fullName evidence="10 14">Myo-inositol oxygenase</fullName>
    </alternativeName>
</protein>
<comment type="catalytic activity">
    <reaction evidence="11 14">
        <text>myo-inositol + O2 = D-glucuronate + H2O + H(+)</text>
        <dbReference type="Rhea" id="RHEA:23696"/>
        <dbReference type="ChEBI" id="CHEBI:15377"/>
        <dbReference type="ChEBI" id="CHEBI:15378"/>
        <dbReference type="ChEBI" id="CHEBI:15379"/>
        <dbReference type="ChEBI" id="CHEBI:17268"/>
        <dbReference type="ChEBI" id="CHEBI:58720"/>
        <dbReference type="EC" id="1.13.99.1"/>
    </reaction>
</comment>
<evidence type="ECO:0000256" key="7">
    <source>
        <dbReference type="ARBA" id="ARBA00022723"/>
    </source>
</evidence>
<keyword evidence="6 14" id="KW-0963">Cytoplasm</keyword>
<evidence type="ECO:0000313" key="16">
    <source>
        <dbReference type="EMBL" id="RKO87995.1"/>
    </source>
</evidence>
<feature type="binding site" evidence="13">
    <location>
        <position position="224"/>
    </location>
    <ligand>
        <name>Fe cation</name>
        <dbReference type="ChEBI" id="CHEBI:24875"/>
        <label>1</label>
    </ligand>
</feature>
<dbReference type="GO" id="GO:0050113">
    <property type="term" value="F:inositol oxygenase activity"/>
    <property type="evidence" value="ECO:0007669"/>
    <property type="project" value="UniProtKB-UniRule"/>
</dbReference>
<proteinExistence type="inferred from homology"/>
<feature type="binding site" evidence="13">
    <location>
        <position position="131"/>
    </location>
    <ligand>
        <name>Fe cation</name>
        <dbReference type="ChEBI" id="CHEBI:24875"/>
        <label>1</label>
    </ligand>
</feature>
<dbReference type="EC" id="1.13.99.1" evidence="4 14"/>
<feature type="binding site" evidence="12">
    <location>
        <begin position="94"/>
        <end position="96"/>
    </location>
    <ligand>
        <name>substrate</name>
    </ligand>
</feature>
<comment type="subcellular location">
    <subcellularLocation>
        <location evidence="1 14">Cytoplasm</location>
    </subcellularLocation>
</comment>
<evidence type="ECO:0000256" key="8">
    <source>
        <dbReference type="ARBA" id="ARBA00023002"/>
    </source>
</evidence>
<dbReference type="Proteomes" id="UP000269721">
    <property type="component" value="Unassembled WGS sequence"/>
</dbReference>
<comment type="pathway">
    <text evidence="2 14">Polyol metabolism; myo-inositol degradation into D-glucuronate; D-glucuronate from myo-inositol: step 1/1.</text>
</comment>
<keyword evidence="9 13" id="KW-0408">Iron</keyword>
<evidence type="ECO:0000256" key="6">
    <source>
        <dbReference type="ARBA" id="ARBA00022490"/>
    </source>
</evidence>
<dbReference type="InterPro" id="IPR007828">
    <property type="entry name" value="Inositol_oxygenase"/>
</dbReference>
<comment type="cofactor">
    <cofactor evidence="13 14">
        <name>Fe cation</name>
        <dbReference type="ChEBI" id="CHEBI:24875"/>
    </cofactor>
    <text evidence="13 14">Binds 2 iron ions per subunit.</text>
</comment>
<keyword evidence="17" id="KW-1185">Reference proteome</keyword>
<evidence type="ECO:0000256" key="15">
    <source>
        <dbReference type="SAM" id="MobiDB-lite"/>
    </source>
</evidence>
<dbReference type="Pfam" id="PF05153">
    <property type="entry name" value="MIOX"/>
    <property type="match status" value="1"/>
</dbReference>
<accession>A0A4P9W932</accession>
<feature type="binding site" evidence="12">
    <location>
        <begin position="224"/>
        <end position="225"/>
    </location>
    <ligand>
        <name>substrate</name>
    </ligand>
</feature>
<feature type="binding site" evidence="12">
    <location>
        <position position="135"/>
    </location>
    <ligand>
        <name>substrate</name>
    </ligand>
</feature>
<evidence type="ECO:0000256" key="3">
    <source>
        <dbReference type="ARBA" id="ARBA00005286"/>
    </source>
</evidence>
<feature type="binding site" evidence="13">
    <location>
        <position position="201"/>
    </location>
    <ligand>
        <name>Fe cation</name>
        <dbReference type="ChEBI" id="CHEBI:24875"/>
        <label>1</label>
    </ligand>
</feature>